<feature type="domain" description="Beta-lactamase-related" evidence="1">
    <location>
        <begin position="16"/>
        <end position="400"/>
    </location>
</feature>
<proteinExistence type="predicted"/>
<dbReference type="InterPro" id="IPR050789">
    <property type="entry name" value="Diverse_Enzym_Activities"/>
</dbReference>
<organism evidence="2 3">
    <name type="scientific">Byssothecium circinans</name>
    <dbReference type="NCBI Taxonomy" id="147558"/>
    <lineage>
        <taxon>Eukaryota</taxon>
        <taxon>Fungi</taxon>
        <taxon>Dikarya</taxon>
        <taxon>Ascomycota</taxon>
        <taxon>Pezizomycotina</taxon>
        <taxon>Dothideomycetes</taxon>
        <taxon>Pleosporomycetidae</taxon>
        <taxon>Pleosporales</taxon>
        <taxon>Massarineae</taxon>
        <taxon>Massarinaceae</taxon>
        <taxon>Byssothecium</taxon>
    </lineage>
</organism>
<protein>
    <submittedName>
        <fullName evidence="2">Beta-lactamase/transpeptidase-like protein</fullName>
    </submittedName>
</protein>
<dbReference type="Gene3D" id="3.40.710.10">
    <property type="entry name" value="DD-peptidase/beta-lactamase superfamily"/>
    <property type="match status" value="1"/>
</dbReference>
<dbReference type="Pfam" id="PF00144">
    <property type="entry name" value="Beta-lactamase"/>
    <property type="match status" value="1"/>
</dbReference>
<evidence type="ECO:0000259" key="1">
    <source>
        <dbReference type="Pfam" id="PF00144"/>
    </source>
</evidence>
<sequence length="409" mass="44972">MPLSAQGTQNVKSILDGLVKEGNTGINGLVFIAIDKSGKPLVTHASGTRALSSKEPMDLDTTFWIASCTKLITTIAVLQLVEQGKIPLDDADFVARIAPEIAEKKVYADGVNGVKQEKGVTMRMLLAHMAGFGYSFFDVRVKGQGVWEFSGDVNDILKSPMVNQPGSMWEYGINIDWAGIILERVTGEKLNDYFQTHIFAPLGVTSITMFPTPDMQVNFAAQHQRDLATGEFKERPHIYHGALDVKTKEEEQKFFHSGGGGLFAKPKEYVKVLAMLLNDGKGPETGNRVLKEETVKLMWENQIPEFPDFARNSPPPADLTLINPTPEVYPQEGNPPQGWGLSFFLTIAPGMTGRGANTAFWAGIANLFYWVDREKGVAGMIASQILPFNDPKVVSTWVMAEKAVYDGLE</sequence>
<dbReference type="SUPFAM" id="SSF56601">
    <property type="entry name" value="beta-lactamase/transpeptidase-like"/>
    <property type="match status" value="1"/>
</dbReference>
<dbReference type="EMBL" id="ML976986">
    <property type="protein sequence ID" value="KAF1958844.1"/>
    <property type="molecule type" value="Genomic_DNA"/>
</dbReference>
<evidence type="ECO:0000313" key="2">
    <source>
        <dbReference type="EMBL" id="KAF1958844.1"/>
    </source>
</evidence>
<evidence type="ECO:0000313" key="3">
    <source>
        <dbReference type="Proteomes" id="UP000800035"/>
    </source>
</evidence>
<dbReference type="Proteomes" id="UP000800035">
    <property type="component" value="Unassembled WGS sequence"/>
</dbReference>
<dbReference type="InterPro" id="IPR001466">
    <property type="entry name" value="Beta-lactam-related"/>
</dbReference>
<keyword evidence="3" id="KW-1185">Reference proteome</keyword>
<dbReference type="AlphaFoldDB" id="A0A6A5U2G7"/>
<gene>
    <name evidence="2" type="ORF">CC80DRAFT_21166</name>
</gene>
<name>A0A6A5U2G7_9PLEO</name>
<reference evidence="2" key="1">
    <citation type="journal article" date="2020" name="Stud. Mycol.">
        <title>101 Dothideomycetes genomes: a test case for predicting lifestyles and emergence of pathogens.</title>
        <authorList>
            <person name="Haridas S."/>
            <person name="Albert R."/>
            <person name="Binder M."/>
            <person name="Bloem J."/>
            <person name="Labutti K."/>
            <person name="Salamov A."/>
            <person name="Andreopoulos B."/>
            <person name="Baker S."/>
            <person name="Barry K."/>
            <person name="Bills G."/>
            <person name="Bluhm B."/>
            <person name="Cannon C."/>
            <person name="Castanera R."/>
            <person name="Culley D."/>
            <person name="Daum C."/>
            <person name="Ezra D."/>
            <person name="Gonzalez J."/>
            <person name="Henrissat B."/>
            <person name="Kuo A."/>
            <person name="Liang C."/>
            <person name="Lipzen A."/>
            <person name="Lutzoni F."/>
            <person name="Magnuson J."/>
            <person name="Mondo S."/>
            <person name="Nolan M."/>
            <person name="Ohm R."/>
            <person name="Pangilinan J."/>
            <person name="Park H.-J."/>
            <person name="Ramirez L."/>
            <person name="Alfaro M."/>
            <person name="Sun H."/>
            <person name="Tritt A."/>
            <person name="Yoshinaga Y."/>
            <person name="Zwiers L.-H."/>
            <person name="Turgeon B."/>
            <person name="Goodwin S."/>
            <person name="Spatafora J."/>
            <person name="Crous P."/>
            <person name="Grigoriev I."/>
        </authorList>
    </citation>
    <scope>NUCLEOTIDE SEQUENCE</scope>
    <source>
        <strain evidence="2">CBS 675.92</strain>
    </source>
</reference>
<dbReference type="InterPro" id="IPR012338">
    <property type="entry name" value="Beta-lactam/transpept-like"/>
</dbReference>
<dbReference type="PANTHER" id="PTHR43283:SF3">
    <property type="entry name" value="BETA-LACTAMASE FAMILY PROTEIN (AFU_ORTHOLOGUE AFUA_5G07500)"/>
    <property type="match status" value="1"/>
</dbReference>
<dbReference type="PANTHER" id="PTHR43283">
    <property type="entry name" value="BETA-LACTAMASE-RELATED"/>
    <property type="match status" value="1"/>
</dbReference>
<dbReference type="OrthoDB" id="428260at2759"/>
<accession>A0A6A5U2G7</accession>